<organism evidence="11 12">
    <name type="scientific">Methylocaldum szegediense</name>
    <dbReference type="NCBI Taxonomy" id="73780"/>
    <lineage>
        <taxon>Bacteria</taxon>
        <taxon>Pseudomonadati</taxon>
        <taxon>Pseudomonadota</taxon>
        <taxon>Gammaproteobacteria</taxon>
        <taxon>Methylococcales</taxon>
        <taxon>Methylococcaceae</taxon>
        <taxon>Methylocaldum</taxon>
    </lineage>
</organism>
<evidence type="ECO:0000313" key="12">
    <source>
        <dbReference type="Proteomes" id="UP001162030"/>
    </source>
</evidence>
<evidence type="ECO:0000256" key="4">
    <source>
        <dbReference type="ARBA" id="ARBA00022695"/>
    </source>
</evidence>
<dbReference type="InterPro" id="IPR052038">
    <property type="entry name" value="Type-VII_TA_antitoxin"/>
</dbReference>
<keyword evidence="2" id="KW-1277">Toxin-antitoxin system</keyword>
<dbReference type="InterPro" id="IPR043519">
    <property type="entry name" value="NT_sf"/>
</dbReference>
<keyword evidence="7" id="KW-0067">ATP-binding</keyword>
<evidence type="ECO:0000256" key="1">
    <source>
        <dbReference type="ARBA" id="ARBA00001946"/>
    </source>
</evidence>
<protein>
    <recommendedName>
        <fullName evidence="10">Polymerase nucleotidyl transferase domain-containing protein</fullName>
    </recommendedName>
</protein>
<evidence type="ECO:0000256" key="7">
    <source>
        <dbReference type="ARBA" id="ARBA00022840"/>
    </source>
</evidence>
<reference evidence="11 12" key="1">
    <citation type="submission" date="2023-03" db="EMBL/GenBank/DDBJ databases">
        <authorList>
            <person name="Pearce D."/>
        </authorList>
    </citation>
    <scope>NUCLEOTIDE SEQUENCE [LARGE SCALE GENOMIC DNA]</scope>
    <source>
        <strain evidence="11">Msz</strain>
    </source>
</reference>
<accession>A0ABN8X7D6</accession>
<dbReference type="CDD" id="cd05403">
    <property type="entry name" value="NT_KNTase_like"/>
    <property type="match status" value="1"/>
</dbReference>
<dbReference type="PANTHER" id="PTHR33571:SF12">
    <property type="entry name" value="BSL3053 PROTEIN"/>
    <property type="match status" value="1"/>
</dbReference>
<gene>
    <name evidence="11" type="ORF">MSZNOR_3871</name>
</gene>
<dbReference type="PANTHER" id="PTHR33571">
    <property type="entry name" value="SSL8005 PROTEIN"/>
    <property type="match status" value="1"/>
</dbReference>
<keyword evidence="4" id="KW-0548">Nucleotidyltransferase</keyword>
<dbReference type="Pfam" id="PF01909">
    <property type="entry name" value="NTP_transf_2"/>
    <property type="match status" value="1"/>
</dbReference>
<dbReference type="InterPro" id="IPR002934">
    <property type="entry name" value="Polymerase_NTP_transf_dom"/>
</dbReference>
<evidence type="ECO:0000256" key="3">
    <source>
        <dbReference type="ARBA" id="ARBA00022679"/>
    </source>
</evidence>
<dbReference type="RefSeq" id="WP_235726523.1">
    <property type="nucleotide sequence ID" value="NZ_OX458333.1"/>
</dbReference>
<feature type="domain" description="Polymerase nucleotidyl transferase" evidence="10">
    <location>
        <begin position="15"/>
        <end position="78"/>
    </location>
</feature>
<comment type="similarity">
    <text evidence="9">Belongs to the MntA antitoxin family.</text>
</comment>
<evidence type="ECO:0000256" key="5">
    <source>
        <dbReference type="ARBA" id="ARBA00022723"/>
    </source>
</evidence>
<dbReference type="SUPFAM" id="SSF81301">
    <property type="entry name" value="Nucleotidyltransferase"/>
    <property type="match status" value="1"/>
</dbReference>
<sequence length="80" mass="9367">MVCRPMKREQALSLLREHREDMQRRFGVKHLALFGSTARDEAREDSDVDVLVDFETAPTFDGYMGLLSYLEQLFGKRWIS</sequence>
<keyword evidence="12" id="KW-1185">Reference proteome</keyword>
<evidence type="ECO:0000313" key="11">
    <source>
        <dbReference type="EMBL" id="CAI8922579.1"/>
    </source>
</evidence>
<proteinExistence type="inferred from homology"/>
<keyword evidence="6" id="KW-0547">Nucleotide-binding</keyword>
<keyword evidence="8" id="KW-0460">Magnesium</keyword>
<dbReference type="EMBL" id="OX458333">
    <property type="protein sequence ID" value="CAI8922579.1"/>
    <property type="molecule type" value="Genomic_DNA"/>
</dbReference>
<keyword evidence="3" id="KW-0808">Transferase</keyword>
<evidence type="ECO:0000256" key="2">
    <source>
        <dbReference type="ARBA" id="ARBA00022649"/>
    </source>
</evidence>
<evidence type="ECO:0000256" key="6">
    <source>
        <dbReference type="ARBA" id="ARBA00022741"/>
    </source>
</evidence>
<name>A0ABN8X7D6_9GAMM</name>
<evidence type="ECO:0000259" key="10">
    <source>
        <dbReference type="Pfam" id="PF01909"/>
    </source>
</evidence>
<keyword evidence="5" id="KW-0479">Metal-binding</keyword>
<dbReference type="Proteomes" id="UP001162030">
    <property type="component" value="Chromosome"/>
</dbReference>
<evidence type="ECO:0000256" key="8">
    <source>
        <dbReference type="ARBA" id="ARBA00022842"/>
    </source>
</evidence>
<comment type="cofactor">
    <cofactor evidence="1">
        <name>Mg(2+)</name>
        <dbReference type="ChEBI" id="CHEBI:18420"/>
    </cofactor>
</comment>
<dbReference type="Gene3D" id="3.30.460.10">
    <property type="entry name" value="Beta Polymerase, domain 2"/>
    <property type="match status" value="1"/>
</dbReference>
<evidence type="ECO:0000256" key="9">
    <source>
        <dbReference type="ARBA" id="ARBA00038276"/>
    </source>
</evidence>